<dbReference type="PROSITE" id="PS50968">
    <property type="entry name" value="BIOTINYL_LIPOYL"/>
    <property type="match status" value="1"/>
</dbReference>
<dbReference type="InterPro" id="IPR003016">
    <property type="entry name" value="2-oxoA_DH_lipoyl-BS"/>
</dbReference>
<proteinExistence type="predicted"/>
<comment type="subunit">
    <text evidence="2">Forms a 24-polypeptide structural core with octahedral symmetry.</text>
</comment>
<gene>
    <name evidence="7" type="ORF">ABVQ20_13430</name>
</gene>
<dbReference type="Pfam" id="PF00364">
    <property type="entry name" value="Biotin_lipoyl"/>
    <property type="match status" value="1"/>
</dbReference>
<dbReference type="PANTHER" id="PTHR43178">
    <property type="entry name" value="DIHYDROLIPOAMIDE ACETYLTRANSFERASE COMPONENT OF PYRUVATE DEHYDROGENASE COMPLEX"/>
    <property type="match status" value="1"/>
</dbReference>
<evidence type="ECO:0000313" key="7">
    <source>
        <dbReference type="EMBL" id="MET2827979.1"/>
    </source>
</evidence>
<evidence type="ECO:0000313" key="8">
    <source>
        <dbReference type="Proteomes" id="UP001548832"/>
    </source>
</evidence>
<evidence type="ECO:0000259" key="6">
    <source>
        <dbReference type="PROSITE" id="PS50968"/>
    </source>
</evidence>
<evidence type="ECO:0000256" key="3">
    <source>
        <dbReference type="ARBA" id="ARBA00022679"/>
    </source>
</evidence>
<name>A0ABV2DD56_9HYPH</name>
<feature type="domain" description="Lipoyl-binding" evidence="6">
    <location>
        <begin position="26"/>
        <end position="101"/>
    </location>
</feature>
<dbReference type="PROSITE" id="PS00189">
    <property type="entry name" value="LIPOYL"/>
    <property type="match status" value="1"/>
</dbReference>
<organism evidence="7 8">
    <name type="scientific">Mesorhizobium shangrilense</name>
    <dbReference type="NCBI Taxonomy" id="460060"/>
    <lineage>
        <taxon>Bacteria</taxon>
        <taxon>Pseudomonadati</taxon>
        <taxon>Pseudomonadota</taxon>
        <taxon>Alphaproteobacteria</taxon>
        <taxon>Hyphomicrobiales</taxon>
        <taxon>Phyllobacteriaceae</taxon>
        <taxon>Mesorhizobium</taxon>
    </lineage>
</organism>
<evidence type="ECO:0000256" key="1">
    <source>
        <dbReference type="ARBA" id="ARBA00001938"/>
    </source>
</evidence>
<evidence type="ECO:0000256" key="4">
    <source>
        <dbReference type="ARBA" id="ARBA00022823"/>
    </source>
</evidence>
<keyword evidence="8" id="KW-1185">Reference proteome</keyword>
<evidence type="ECO:0000256" key="5">
    <source>
        <dbReference type="ARBA" id="ARBA00023315"/>
    </source>
</evidence>
<dbReference type="CDD" id="cd06849">
    <property type="entry name" value="lipoyl_domain"/>
    <property type="match status" value="1"/>
</dbReference>
<evidence type="ECO:0000256" key="2">
    <source>
        <dbReference type="ARBA" id="ARBA00011484"/>
    </source>
</evidence>
<dbReference type="PANTHER" id="PTHR43178:SF2">
    <property type="entry name" value="DIHYDROLIPOYLLYSINE-RESIDUE ACETYLTRANSFERASE COMPONENT OF PYRUVATE DEHYDROGENASE COMPLEX"/>
    <property type="match status" value="1"/>
</dbReference>
<comment type="cofactor">
    <cofactor evidence="1">
        <name>(R)-lipoate</name>
        <dbReference type="ChEBI" id="CHEBI:83088"/>
    </cofactor>
</comment>
<dbReference type="InterPro" id="IPR000089">
    <property type="entry name" value="Biotin_lipoyl"/>
</dbReference>
<dbReference type="Gene3D" id="2.40.50.100">
    <property type="match status" value="1"/>
</dbReference>
<keyword evidence="3" id="KW-0808">Transferase</keyword>
<accession>A0ABV2DD56</accession>
<protein>
    <submittedName>
        <fullName evidence="7">Lipoyl domain-containing protein</fullName>
    </submittedName>
</protein>
<dbReference type="SUPFAM" id="SSF51230">
    <property type="entry name" value="Single hybrid motif"/>
    <property type="match status" value="1"/>
</dbReference>
<keyword evidence="5" id="KW-0012">Acyltransferase</keyword>
<reference evidence="7 8" key="1">
    <citation type="submission" date="2024-06" db="EMBL/GenBank/DDBJ databases">
        <authorList>
            <person name="Kim D.-U."/>
        </authorList>
    </citation>
    <scope>NUCLEOTIDE SEQUENCE [LARGE SCALE GENOMIC DNA]</scope>
    <source>
        <strain evidence="7 8">KACC15460</strain>
    </source>
</reference>
<sequence>MSTVQPSGNRWTSFSTGLAHGEQTMRSTLKMPKVGDAVDEVVINDIQARIGARVVEGQTLFVVETDKSQIEIPAPFGGTVVEILIAVGDDVKTGAPTLVLEV</sequence>
<dbReference type="InterPro" id="IPR011053">
    <property type="entry name" value="Single_hybrid_motif"/>
</dbReference>
<dbReference type="EMBL" id="JBEWSZ010000001">
    <property type="protein sequence ID" value="MET2827979.1"/>
    <property type="molecule type" value="Genomic_DNA"/>
</dbReference>
<dbReference type="Proteomes" id="UP001548832">
    <property type="component" value="Unassembled WGS sequence"/>
</dbReference>
<dbReference type="InterPro" id="IPR050743">
    <property type="entry name" value="2-oxoacid_DH_E2_comp"/>
</dbReference>
<keyword evidence="4" id="KW-0450">Lipoyl</keyword>
<comment type="caution">
    <text evidence="7">The sequence shown here is derived from an EMBL/GenBank/DDBJ whole genome shotgun (WGS) entry which is preliminary data.</text>
</comment>
<dbReference type="RefSeq" id="WP_354459982.1">
    <property type="nucleotide sequence ID" value="NZ_JBEWSZ010000001.1"/>
</dbReference>